<proteinExistence type="predicted"/>
<dbReference type="InterPro" id="IPR052929">
    <property type="entry name" value="RNase_H-like_EbsB-rel"/>
</dbReference>
<feature type="signal peptide" evidence="1">
    <location>
        <begin position="1"/>
        <end position="22"/>
    </location>
</feature>
<evidence type="ECO:0000259" key="3">
    <source>
        <dbReference type="Pfam" id="PF13966"/>
    </source>
</evidence>
<sequence length="389" mass="42989">MELLHARLNLIFVLTLSSDLLCKLTNTWDRDKIRQELPQYDDAILCIFTSSAPSEDQVAWVYEKYGAYSTRSGYGIGMSAVRPVAFIPVPFDWRKNIWNVNTAPKIKDFLWKVVKKAIPVSANLASRGISSFPCKTCNDVEDDLHVFLLCSVAKEVWELAPISWTQLPMISSLGVFISSCASIKNLPPTGARNKRCFEDKAYSSMEILNKYISNARKWQGAQMLTTPPTKDVHELSRGKSVPQLPSPSTTMITCHVDAAWDANSGNCGLGGVFTGPPSTTHLRQLCESRPFVFFALMAEALAVRLAVMTAACANIKSLLILSDSLDLVKLLIKKESRPALFGIVFDIYYFTSLFDVISFAHVPRLNNCEADFVARSALASIVVTSVGGE</sequence>
<dbReference type="PANTHER" id="PTHR47074:SF49">
    <property type="entry name" value="POLYNUCLEOTIDYL TRANSFERASE, RIBONUCLEASE H-LIKE SUPERFAMILY PROTEIN"/>
    <property type="match status" value="1"/>
</dbReference>
<keyword evidence="1" id="KW-0732">Signal</keyword>
<accession>A0A8S9Q6W3</accession>
<dbReference type="InterPro" id="IPR044730">
    <property type="entry name" value="RNase_H-like_dom_plant"/>
</dbReference>
<name>A0A8S9Q6W3_BRACR</name>
<dbReference type="Pfam" id="PF13456">
    <property type="entry name" value="RVT_3"/>
    <property type="match status" value="1"/>
</dbReference>
<dbReference type="InterPro" id="IPR002156">
    <property type="entry name" value="RNaseH_domain"/>
</dbReference>
<protein>
    <recommendedName>
        <fullName evidence="6">RNase H type-1 domain-containing protein</fullName>
    </recommendedName>
</protein>
<dbReference type="InterPro" id="IPR036397">
    <property type="entry name" value="RNaseH_sf"/>
</dbReference>
<dbReference type="EMBL" id="QGKX02001347">
    <property type="protein sequence ID" value="KAF3526372.1"/>
    <property type="molecule type" value="Genomic_DNA"/>
</dbReference>
<gene>
    <name evidence="4" type="ORF">F2Q69_00046140</name>
</gene>
<reference evidence="4" key="1">
    <citation type="submission" date="2019-12" db="EMBL/GenBank/DDBJ databases">
        <title>Genome sequencing and annotation of Brassica cretica.</title>
        <authorList>
            <person name="Studholme D.J."/>
            <person name="Sarris P."/>
        </authorList>
    </citation>
    <scope>NUCLEOTIDE SEQUENCE</scope>
    <source>
        <strain evidence="4">PFS-109/04</strain>
        <tissue evidence="4">Leaf</tissue>
    </source>
</reference>
<evidence type="ECO:0000313" key="5">
    <source>
        <dbReference type="Proteomes" id="UP000712600"/>
    </source>
</evidence>
<feature type="domain" description="RNase H type-1" evidence="2">
    <location>
        <begin position="256"/>
        <end position="377"/>
    </location>
</feature>
<dbReference type="InterPro" id="IPR026960">
    <property type="entry name" value="RVT-Znf"/>
</dbReference>
<evidence type="ECO:0000256" key="1">
    <source>
        <dbReference type="SAM" id="SignalP"/>
    </source>
</evidence>
<dbReference type="InterPro" id="IPR012337">
    <property type="entry name" value="RNaseH-like_sf"/>
</dbReference>
<dbReference type="GO" id="GO:0003676">
    <property type="term" value="F:nucleic acid binding"/>
    <property type="evidence" value="ECO:0007669"/>
    <property type="project" value="InterPro"/>
</dbReference>
<evidence type="ECO:0000313" key="4">
    <source>
        <dbReference type="EMBL" id="KAF3526372.1"/>
    </source>
</evidence>
<evidence type="ECO:0008006" key="6">
    <source>
        <dbReference type="Google" id="ProtNLM"/>
    </source>
</evidence>
<evidence type="ECO:0000259" key="2">
    <source>
        <dbReference type="Pfam" id="PF13456"/>
    </source>
</evidence>
<feature type="chain" id="PRO_5035903609" description="RNase H type-1 domain-containing protein" evidence="1">
    <location>
        <begin position="23"/>
        <end position="389"/>
    </location>
</feature>
<comment type="caution">
    <text evidence="4">The sequence shown here is derived from an EMBL/GenBank/DDBJ whole genome shotgun (WGS) entry which is preliminary data.</text>
</comment>
<organism evidence="4 5">
    <name type="scientific">Brassica cretica</name>
    <name type="common">Mustard</name>
    <dbReference type="NCBI Taxonomy" id="69181"/>
    <lineage>
        <taxon>Eukaryota</taxon>
        <taxon>Viridiplantae</taxon>
        <taxon>Streptophyta</taxon>
        <taxon>Embryophyta</taxon>
        <taxon>Tracheophyta</taxon>
        <taxon>Spermatophyta</taxon>
        <taxon>Magnoliopsida</taxon>
        <taxon>eudicotyledons</taxon>
        <taxon>Gunneridae</taxon>
        <taxon>Pentapetalae</taxon>
        <taxon>rosids</taxon>
        <taxon>malvids</taxon>
        <taxon>Brassicales</taxon>
        <taxon>Brassicaceae</taxon>
        <taxon>Brassiceae</taxon>
        <taxon>Brassica</taxon>
    </lineage>
</organism>
<dbReference type="Proteomes" id="UP000712600">
    <property type="component" value="Unassembled WGS sequence"/>
</dbReference>
<dbReference type="GO" id="GO:0004523">
    <property type="term" value="F:RNA-DNA hybrid ribonuclease activity"/>
    <property type="evidence" value="ECO:0007669"/>
    <property type="project" value="InterPro"/>
</dbReference>
<dbReference type="Gene3D" id="3.30.420.10">
    <property type="entry name" value="Ribonuclease H-like superfamily/Ribonuclease H"/>
    <property type="match status" value="1"/>
</dbReference>
<feature type="domain" description="Reverse transcriptase zinc-binding" evidence="3">
    <location>
        <begin position="91"/>
        <end position="157"/>
    </location>
</feature>
<dbReference type="PANTHER" id="PTHR47074">
    <property type="entry name" value="BNAC02G40300D PROTEIN"/>
    <property type="match status" value="1"/>
</dbReference>
<dbReference type="Pfam" id="PF13966">
    <property type="entry name" value="zf-RVT"/>
    <property type="match status" value="1"/>
</dbReference>
<dbReference type="SUPFAM" id="SSF53098">
    <property type="entry name" value="Ribonuclease H-like"/>
    <property type="match status" value="1"/>
</dbReference>
<dbReference type="CDD" id="cd06222">
    <property type="entry name" value="RNase_H_like"/>
    <property type="match status" value="1"/>
</dbReference>
<dbReference type="AlphaFoldDB" id="A0A8S9Q6W3"/>